<evidence type="ECO:0000313" key="1">
    <source>
        <dbReference type="Proteomes" id="UP000887561"/>
    </source>
</evidence>
<dbReference type="AlphaFoldDB" id="A0A915MYK3"/>
<sequence>MSKGGDESIASGPALSSLRPANVLEIQAREYLKEKEIEFGLPIMAERKGPVREGDVDLTTNIYPLIFQSNIRVCRYDVKVSGTKRNGRIVEFTKKFKDE</sequence>
<dbReference type="Proteomes" id="UP000887561">
    <property type="component" value="Unplaced"/>
</dbReference>
<reference evidence="2" key="1">
    <citation type="submission" date="2022-11" db="UniProtKB">
        <authorList>
            <consortium name="WormBaseParasite"/>
        </authorList>
    </citation>
    <scope>IDENTIFICATION</scope>
</reference>
<accession>A0A915MYK3</accession>
<evidence type="ECO:0000313" key="2">
    <source>
        <dbReference type="WBParaSite" id="scaffold5585_cov223.g9741"/>
    </source>
</evidence>
<keyword evidence="1" id="KW-1185">Reference proteome</keyword>
<name>A0A915MYK3_MELJA</name>
<protein>
    <submittedName>
        <fullName evidence="2">Uncharacterized protein</fullName>
    </submittedName>
</protein>
<organism evidence="1 2">
    <name type="scientific">Meloidogyne javanica</name>
    <name type="common">Root-knot nematode worm</name>
    <dbReference type="NCBI Taxonomy" id="6303"/>
    <lineage>
        <taxon>Eukaryota</taxon>
        <taxon>Metazoa</taxon>
        <taxon>Ecdysozoa</taxon>
        <taxon>Nematoda</taxon>
        <taxon>Chromadorea</taxon>
        <taxon>Rhabditida</taxon>
        <taxon>Tylenchina</taxon>
        <taxon>Tylenchomorpha</taxon>
        <taxon>Tylenchoidea</taxon>
        <taxon>Meloidogynidae</taxon>
        <taxon>Meloidogyninae</taxon>
        <taxon>Meloidogyne</taxon>
        <taxon>Meloidogyne incognita group</taxon>
    </lineage>
</organism>
<dbReference type="WBParaSite" id="scaffold5585_cov223.g9741">
    <property type="protein sequence ID" value="scaffold5585_cov223.g9741"/>
    <property type="gene ID" value="scaffold5585_cov223.g9741"/>
</dbReference>
<proteinExistence type="predicted"/>